<protein>
    <submittedName>
        <fullName evidence="1">Uncharacterized protein</fullName>
    </submittedName>
</protein>
<comment type="caution">
    <text evidence="1">The sequence shown here is derived from an EMBL/GenBank/DDBJ whole genome shotgun (WGS) entry which is preliminary data.</text>
</comment>
<gene>
    <name evidence="1" type="ORF">QAD02_015937</name>
</gene>
<dbReference type="EMBL" id="CM056742">
    <property type="protein sequence ID" value="KAJ8680150.1"/>
    <property type="molecule type" value="Genomic_DNA"/>
</dbReference>
<name>A0ACC2P9S6_9HYME</name>
<keyword evidence="2" id="KW-1185">Reference proteome</keyword>
<reference evidence="1" key="1">
    <citation type="submission" date="2023-04" db="EMBL/GenBank/DDBJ databases">
        <title>A chromosome-level genome assembly of the parasitoid wasp Eretmocerus hayati.</title>
        <authorList>
            <person name="Zhong Y."/>
            <person name="Liu S."/>
            <person name="Liu Y."/>
        </authorList>
    </citation>
    <scope>NUCLEOTIDE SEQUENCE</scope>
    <source>
        <strain evidence="1">ZJU_SS_LIU_2023</strain>
    </source>
</reference>
<organism evidence="1 2">
    <name type="scientific">Eretmocerus hayati</name>
    <dbReference type="NCBI Taxonomy" id="131215"/>
    <lineage>
        <taxon>Eukaryota</taxon>
        <taxon>Metazoa</taxon>
        <taxon>Ecdysozoa</taxon>
        <taxon>Arthropoda</taxon>
        <taxon>Hexapoda</taxon>
        <taxon>Insecta</taxon>
        <taxon>Pterygota</taxon>
        <taxon>Neoptera</taxon>
        <taxon>Endopterygota</taxon>
        <taxon>Hymenoptera</taxon>
        <taxon>Apocrita</taxon>
        <taxon>Proctotrupomorpha</taxon>
        <taxon>Chalcidoidea</taxon>
        <taxon>Aphelinidae</taxon>
        <taxon>Aphelininae</taxon>
        <taxon>Eretmocerus</taxon>
    </lineage>
</organism>
<evidence type="ECO:0000313" key="1">
    <source>
        <dbReference type="EMBL" id="KAJ8680150.1"/>
    </source>
</evidence>
<accession>A0ACC2P9S6</accession>
<evidence type="ECO:0000313" key="2">
    <source>
        <dbReference type="Proteomes" id="UP001239111"/>
    </source>
</evidence>
<proteinExistence type="predicted"/>
<sequence>MLSLLAILFVCGAIEANPPKPINGVKLNKGDAKIEDYAYLVSFQLDTKKFCSGVIITANHLLTTAQCASSVNANVKIIRAGSNSYLQDGDLYTVAKTINHEAYDEKKLVNNIAVVQVVENFSGITKDIVVNSDGAYIQPSKEGTAVGYGRLSTNHSKDLIDAVDVQVIDGKKCTYRALNAGEFCVKNLRESKGTCYIPGSPIVRMIGSNMAVLGMVSMRDEDCENTSDVFVDVSNFKNWIDTVTSK</sequence>
<dbReference type="Proteomes" id="UP001239111">
    <property type="component" value="Chromosome 2"/>
</dbReference>